<sequence>MKISVIGTGLAGRALAAKIAHAGHAVVLGTRDPDQTLARTETSPTGAPPIGPWHDAHRNIPLVALAEAGGHGELIVNATAGTASLAALHATAPHDGKIIMDVANPLDFSRGFPPTLSVCNTDSLAEQIQREFPAARVVKTFNTMNHLVMVDPHRLPRPHNVFVAGDDPGAKATVSGLLEQIGWPPADILDLGGISSARAMEMYLPLWLALLQSLGSWDFNIRIVRPEQSG</sequence>
<dbReference type="AlphaFoldDB" id="A0A7X6HEC2"/>
<comment type="caution">
    <text evidence="4">The sequence shown here is derived from an EMBL/GenBank/DDBJ whole genome shotgun (WGS) entry which is preliminary data.</text>
</comment>
<dbReference type="PANTHER" id="PTHR14239">
    <property type="entry name" value="DUDULIN-RELATED"/>
    <property type="match status" value="1"/>
</dbReference>
<protein>
    <submittedName>
        <fullName evidence="4">NAD(P)-binding domain-containing protein</fullName>
    </submittedName>
</protein>
<evidence type="ECO:0000256" key="2">
    <source>
        <dbReference type="SAM" id="MobiDB-lite"/>
    </source>
</evidence>
<evidence type="ECO:0000313" key="5">
    <source>
        <dbReference type="Proteomes" id="UP000544090"/>
    </source>
</evidence>
<dbReference type="InterPro" id="IPR036291">
    <property type="entry name" value="NAD(P)-bd_dom_sf"/>
</dbReference>
<evidence type="ECO:0000256" key="1">
    <source>
        <dbReference type="ARBA" id="ARBA00023002"/>
    </source>
</evidence>
<keyword evidence="1" id="KW-0560">Oxidoreductase</keyword>
<dbReference type="Pfam" id="PF03807">
    <property type="entry name" value="F420_oxidored"/>
    <property type="match status" value="1"/>
</dbReference>
<name>A0A7X6HEC2_9MICC</name>
<dbReference type="Gene3D" id="3.40.50.720">
    <property type="entry name" value="NAD(P)-binding Rossmann-like Domain"/>
    <property type="match status" value="1"/>
</dbReference>
<reference evidence="4 5" key="1">
    <citation type="submission" date="2020-04" db="EMBL/GenBank/DDBJ databases">
        <title>Arthrobacter sp. nov.</title>
        <authorList>
            <person name="Liu S."/>
        </authorList>
    </citation>
    <scope>NUCLEOTIDE SEQUENCE [LARGE SCALE GENOMIC DNA]</scope>
    <source>
        <strain evidence="4 5">E918</strain>
    </source>
</reference>
<accession>A0A7X6HEC2</accession>
<dbReference type="InterPro" id="IPR051267">
    <property type="entry name" value="STEAP_metalloreductase"/>
</dbReference>
<proteinExistence type="predicted"/>
<dbReference type="GO" id="GO:0016491">
    <property type="term" value="F:oxidoreductase activity"/>
    <property type="evidence" value="ECO:0007669"/>
    <property type="project" value="UniProtKB-KW"/>
</dbReference>
<evidence type="ECO:0000259" key="3">
    <source>
        <dbReference type="Pfam" id="PF03807"/>
    </source>
</evidence>
<dbReference type="InterPro" id="IPR028939">
    <property type="entry name" value="P5C_Rdtase_cat_N"/>
</dbReference>
<dbReference type="SUPFAM" id="SSF51735">
    <property type="entry name" value="NAD(P)-binding Rossmann-fold domains"/>
    <property type="match status" value="1"/>
</dbReference>
<feature type="region of interest" description="Disordered" evidence="2">
    <location>
        <begin position="32"/>
        <end position="53"/>
    </location>
</feature>
<dbReference type="PANTHER" id="PTHR14239:SF10">
    <property type="entry name" value="REDUCTASE"/>
    <property type="match status" value="1"/>
</dbReference>
<keyword evidence="5" id="KW-1185">Reference proteome</keyword>
<dbReference type="RefSeq" id="WP_168485460.1">
    <property type="nucleotide sequence ID" value="NZ_JAAZSQ010000004.1"/>
</dbReference>
<dbReference type="Proteomes" id="UP000544090">
    <property type="component" value="Unassembled WGS sequence"/>
</dbReference>
<dbReference type="EMBL" id="JAAZSQ010000004">
    <property type="protein sequence ID" value="NKX54107.1"/>
    <property type="molecule type" value="Genomic_DNA"/>
</dbReference>
<gene>
    <name evidence="4" type="ORF">HGG74_06025</name>
</gene>
<evidence type="ECO:0000313" key="4">
    <source>
        <dbReference type="EMBL" id="NKX54107.1"/>
    </source>
</evidence>
<feature type="domain" description="Pyrroline-5-carboxylate reductase catalytic N-terminal" evidence="3">
    <location>
        <begin position="2"/>
        <end position="105"/>
    </location>
</feature>
<organism evidence="4 5">
    <name type="scientific">Arthrobacter mobilis</name>
    <dbReference type="NCBI Taxonomy" id="2724944"/>
    <lineage>
        <taxon>Bacteria</taxon>
        <taxon>Bacillati</taxon>
        <taxon>Actinomycetota</taxon>
        <taxon>Actinomycetes</taxon>
        <taxon>Micrococcales</taxon>
        <taxon>Micrococcaceae</taxon>
        <taxon>Arthrobacter</taxon>
    </lineage>
</organism>